<keyword evidence="2" id="KW-0812">Transmembrane</keyword>
<name>A0A0A1DGH7_NOCSI</name>
<dbReference type="RefSeq" id="WP_038677217.1">
    <property type="nucleotide sequence ID" value="NZ_BJMC01000002.1"/>
</dbReference>
<protein>
    <submittedName>
        <fullName evidence="3">Uncharacterized protein</fullName>
    </submittedName>
</protein>
<dbReference type="OrthoDB" id="3790862at2"/>
<dbReference type="Proteomes" id="UP000030300">
    <property type="component" value="Chromosome"/>
</dbReference>
<dbReference type="GeneID" id="96608491"/>
<feature type="compositionally biased region" description="Basic residues" evidence="1">
    <location>
        <begin position="1"/>
        <end position="11"/>
    </location>
</feature>
<dbReference type="HOGENOM" id="CLU_1208772_0_0_11"/>
<evidence type="ECO:0000256" key="2">
    <source>
        <dbReference type="SAM" id="Phobius"/>
    </source>
</evidence>
<dbReference type="STRING" id="2045.KR76_05990"/>
<dbReference type="KEGG" id="psim:KR76_05990"/>
<reference evidence="3 4" key="1">
    <citation type="journal article" date="2015" name="Genome Announc.">
        <title>Complete Genome Sequence of Steroid-Transforming Nocardioides simplex VKM Ac-2033D.</title>
        <authorList>
            <person name="Shtratnikova V.Y."/>
            <person name="Schelkunov M.I."/>
            <person name="Pekov Y.A."/>
            <person name="Fokina V.V."/>
            <person name="Logacheva M.D."/>
            <person name="Sokolov S.L."/>
            <person name="Bragin E.Y."/>
            <person name="Ashapkin V.V."/>
            <person name="Donova M.V."/>
        </authorList>
    </citation>
    <scope>NUCLEOTIDE SEQUENCE [LARGE SCALE GENOMIC DNA]</scope>
    <source>
        <strain evidence="3 4">VKM Ac-2033D</strain>
    </source>
</reference>
<gene>
    <name evidence="3" type="ORF">KR76_05990</name>
</gene>
<sequence length="229" mass="24706">MAQQPRWKRYRRPGDPRTEDGTPATPRTPTAPKKPAAPTAPKKPAAPTSRNRPWLVAGVVVAVVGVIALVAVLARGGDDGPARNEVDTEVLDGDFVTTALAHAVEVAPGQQPVSVRLDEYGLSVEYFDPNTEVVRTIETAHYDPDGYRVRNRENEYDDYAPGRFPLDLAAPGAMIDQVRAALDRAEGAWAWRLEIQVDPASRDVVMTTDVSASDAVEVSDVLRTGGATP</sequence>
<feature type="compositionally biased region" description="Low complexity" evidence="1">
    <location>
        <begin position="22"/>
        <end position="48"/>
    </location>
</feature>
<proteinExistence type="predicted"/>
<organism evidence="3 4">
    <name type="scientific">Nocardioides simplex</name>
    <name type="common">Arthrobacter simplex</name>
    <dbReference type="NCBI Taxonomy" id="2045"/>
    <lineage>
        <taxon>Bacteria</taxon>
        <taxon>Bacillati</taxon>
        <taxon>Actinomycetota</taxon>
        <taxon>Actinomycetes</taxon>
        <taxon>Propionibacteriales</taxon>
        <taxon>Nocardioidaceae</taxon>
        <taxon>Pimelobacter</taxon>
    </lineage>
</organism>
<evidence type="ECO:0000313" key="3">
    <source>
        <dbReference type="EMBL" id="AIY16421.1"/>
    </source>
</evidence>
<keyword evidence="4" id="KW-1185">Reference proteome</keyword>
<keyword evidence="2" id="KW-1133">Transmembrane helix</keyword>
<accession>A0A0A1DGH7</accession>
<dbReference type="EMBL" id="CP009896">
    <property type="protein sequence ID" value="AIY16421.1"/>
    <property type="molecule type" value="Genomic_DNA"/>
</dbReference>
<feature type="transmembrane region" description="Helical" evidence="2">
    <location>
        <begin position="54"/>
        <end position="74"/>
    </location>
</feature>
<evidence type="ECO:0000256" key="1">
    <source>
        <dbReference type="SAM" id="MobiDB-lite"/>
    </source>
</evidence>
<dbReference type="AlphaFoldDB" id="A0A0A1DGH7"/>
<evidence type="ECO:0000313" key="4">
    <source>
        <dbReference type="Proteomes" id="UP000030300"/>
    </source>
</evidence>
<keyword evidence="2" id="KW-0472">Membrane</keyword>
<feature type="region of interest" description="Disordered" evidence="1">
    <location>
        <begin position="1"/>
        <end position="50"/>
    </location>
</feature>